<dbReference type="Proteomes" id="UP000827092">
    <property type="component" value="Unassembled WGS sequence"/>
</dbReference>
<accession>A0AAV6V4F1</accession>
<keyword evidence="3" id="KW-1185">Reference proteome</keyword>
<comment type="caution">
    <text evidence="2">The sequence shown here is derived from an EMBL/GenBank/DDBJ whole genome shotgun (WGS) entry which is preliminary data.</text>
</comment>
<dbReference type="AlphaFoldDB" id="A0AAV6V4F1"/>
<feature type="region of interest" description="Disordered" evidence="1">
    <location>
        <begin position="11"/>
        <end position="73"/>
    </location>
</feature>
<dbReference type="EMBL" id="JAFNEN010000174">
    <property type="protein sequence ID" value="KAG8190779.1"/>
    <property type="molecule type" value="Genomic_DNA"/>
</dbReference>
<evidence type="ECO:0000313" key="3">
    <source>
        <dbReference type="Proteomes" id="UP000827092"/>
    </source>
</evidence>
<name>A0AAV6V4F1_9ARAC</name>
<evidence type="ECO:0000256" key="1">
    <source>
        <dbReference type="SAM" id="MobiDB-lite"/>
    </source>
</evidence>
<gene>
    <name evidence="2" type="ORF">JTE90_005815</name>
</gene>
<proteinExistence type="predicted"/>
<sequence>MAYIGSGVGWHVSGCHIRDGQGLPRPMMADEEATKAVSNRMRSASKSPAKASRGGQADEEATKAGNAKKKRDS</sequence>
<reference evidence="2 3" key="1">
    <citation type="journal article" date="2022" name="Nat. Ecol. Evol.">
        <title>A masculinizing supergene underlies an exaggerated male reproductive morph in a spider.</title>
        <authorList>
            <person name="Hendrickx F."/>
            <person name="De Corte Z."/>
            <person name="Sonet G."/>
            <person name="Van Belleghem S.M."/>
            <person name="Kostlbacher S."/>
            <person name="Vangestel C."/>
        </authorList>
    </citation>
    <scope>NUCLEOTIDE SEQUENCE [LARGE SCALE GENOMIC DNA]</scope>
    <source>
        <strain evidence="2">W744_W776</strain>
    </source>
</reference>
<protein>
    <submittedName>
        <fullName evidence="2">Uncharacterized protein</fullName>
    </submittedName>
</protein>
<organism evidence="2 3">
    <name type="scientific">Oedothorax gibbosus</name>
    <dbReference type="NCBI Taxonomy" id="931172"/>
    <lineage>
        <taxon>Eukaryota</taxon>
        <taxon>Metazoa</taxon>
        <taxon>Ecdysozoa</taxon>
        <taxon>Arthropoda</taxon>
        <taxon>Chelicerata</taxon>
        <taxon>Arachnida</taxon>
        <taxon>Araneae</taxon>
        <taxon>Araneomorphae</taxon>
        <taxon>Entelegynae</taxon>
        <taxon>Araneoidea</taxon>
        <taxon>Linyphiidae</taxon>
        <taxon>Erigoninae</taxon>
        <taxon>Oedothorax</taxon>
    </lineage>
</organism>
<evidence type="ECO:0000313" key="2">
    <source>
        <dbReference type="EMBL" id="KAG8190779.1"/>
    </source>
</evidence>